<comment type="caution">
    <text evidence="17">The sequence shown here is derived from an EMBL/GenBank/DDBJ whole genome shotgun (WGS) entry which is preliminary data.</text>
</comment>
<feature type="transmembrane region" description="Helical" evidence="15">
    <location>
        <begin position="342"/>
        <end position="362"/>
    </location>
</feature>
<feature type="transmembrane region" description="Helical" evidence="15">
    <location>
        <begin position="382"/>
        <end position="405"/>
    </location>
</feature>
<keyword evidence="18" id="KW-1185">Reference proteome</keyword>
<dbReference type="Proteomes" id="UP000288227">
    <property type="component" value="Unassembled WGS sequence"/>
</dbReference>
<keyword evidence="10 13" id="KW-0342">GTP-binding</keyword>
<evidence type="ECO:0000256" key="11">
    <source>
        <dbReference type="ARBA" id="ARBA00023136"/>
    </source>
</evidence>
<dbReference type="PANTHER" id="PTHR43185:SF1">
    <property type="entry name" value="FE(2+) TRANSPORTER FEOB"/>
    <property type="match status" value="1"/>
</dbReference>
<dbReference type="Pfam" id="PF07664">
    <property type="entry name" value="FeoB_C"/>
    <property type="match status" value="1"/>
</dbReference>
<dbReference type="Pfam" id="PF02421">
    <property type="entry name" value="FeoB_N"/>
    <property type="match status" value="1"/>
</dbReference>
<dbReference type="PROSITE" id="PS51711">
    <property type="entry name" value="G_FEOB"/>
    <property type="match status" value="1"/>
</dbReference>
<organism evidence="17 18">
    <name type="scientific">Chryseotalea sanaruensis</name>
    <dbReference type="NCBI Taxonomy" id="2482724"/>
    <lineage>
        <taxon>Bacteria</taxon>
        <taxon>Pseudomonadati</taxon>
        <taxon>Bacteroidota</taxon>
        <taxon>Cytophagia</taxon>
        <taxon>Cytophagales</taxon>
        <taxon>Chryseotaleaceae</taxon>
        <taxon>Chryseotalea</taxon>
    </lineage>
</organism>
<evidence type="ECO:0000256" key="15">
    <source>
        <dbReference type="RuleBase" id="RU362098"/>
    </source>
</evidence>
<keyword evidence="2 15" id="KW-0813">Transport</keyword>
<dbReference type="InterPro" id="IPR006073">
    <property type="entry name" value="GTP-bd"/>
</dbReference>
<dbReference type="GO" id="GO:0005525">
    <property type="term" value="F:GTP binding"/>
    <property type="evidence" value="ECO:0007669"/>
    <property type="project" value="UniProtKB-KW"/>
</dbReference>
<keyword evidence="6 13" id="KW-0547">Nucleotide-binding</keyword>
<dbReference type="GO" id="GO:0005886">
    <property type="term" value="C:plasma membrane"/>
    <property type="evidence" value="ECO:0007669"/>
    <property type="project" value="UniProtKB-SubCell"/>
</dbReference>
<proteinExistence type="inferred from homology"/>
<keyword evidence="3" id="KW-1003">Cell membrane</keyword>
<keyword evidence="11 15" id="KW-0472">Membrane</keyword>
<evidence type="ECO:0000256" key="5">
    <source>
        <dbReference type="ARBA" id="ARBA00022692"/>
    </source>
</evidence>
<keyword evidence="14" id="KW-0460">Magnesium</keyword>
<evidence type="ECO:0000256" key="14">
    <source>
        <dbReference type="PIRSR" id="PIRSR603373-2"/>
    </source>
</evidence>
<dbReference type="InterPro" id="IPR050860">
    <property type="entry name" value="FeoB_GTPase"/>
</dbReference>
<evidence type="ECO:0000259" key="16">
    <source>
        <dbReference type="PROSITE" id="PS51711"/>
    </source>
</evidence>
<dbReference type="InterPro" id="IPR030389">
    <property type="entry name" value="G_FEOB_dom"/>
</dbReference>
<dbReference type="OrthoDB" id="9809127at2"/>
<keyword evidence="9" id="KW-0406">Ion transport</keyword>
<evidence type="ECO:0000256" key="2">
    <source>
        <dbReference type="ARBA" id="ARBA00022448"/>
    </source>
</evidence>
<gene>
    <name evidence="17" type="ORF">SanaruYs_14230</name>
</gene>
<keyword evidence="7 15" id="KW-1133">Transmembrane helix</keyword>
<feature type="transmembrane region" description="Helical" evidence="15">
    <location>
        <begin position="650"/>
        <end position="674"/>
    </location>
</feature>
<dbReference type="CDD" id="cd01879">
    <property type="entry name" value="FeoB"/>
    <property type="match status" value="1"/>
</dbReference>
<evidence type="ECO:0000313" key="17">
    <source>
        <dbReference type="EMBL" id="GCC51203.1"/>
    </source>
</evidence>
<keyword evidence="14" id="KW-0479">Metal-binding</keyword>
<accession>A0A401U8I8</accession>
<feature type="binding site" evidence="14">
    <location>
        <position position="28"/>
    </location>
    <ligand>
        <name>Mg(2+)</name>
        <dbReference type="ChEBI" id="CHEBI:18420"/>
        <label>2</label>
    </ligand>
</feature>
<dbReference type="RefSeq" id="WP_127121838.1">
    <property type="nucleotide sequence ID" value="NZ_BHXQ01000002.1"/>
</dbReference>
<evidence type="ECO:0000256" key="12">
    <source>
        <dbReference type="NCBIfam" id="TIGR00437"/>
    </source>
</evidence>
<keyword evidence="4 15" id="KW-0410">Iron transport</keyword>
<dbReference type="InterPro" id="IPR011642">
    <property type="entry name" value="Gate_dom"/>
</dbReference>
<evidence type="ECO:0000313" key="18">
    <source>
        <dbReference type="Proteomes" id="UP000288227"/>
    </source>
</evidence>
<comment type="subcellular location">
    <subcellularLocation>
        <location evidence="15">Cell inner membrane</location>
        <topology evidence="15">Multi-pass membrane protein</topology>
    </subcellularLocation>
    <subcellularLocation>
        <location evidence="1">Cell membrane</location>
        <topology evidence="1">Multi-pass membrane protein</topology>
    </subcellularLocation>
</comment>
<dbReference type="NCBIfam" id="TIGR00437">
    <property type="entry name" value="feoB"/>
    <property type="match status" value="1"/>
</dbReference>
<keyword evidence="8 15" id="KW-0408">Iron</keyword>
<feature type="binding site" evidence="14">
    <location>
        <position position="24"/>
    </location>
    <ligand>
        <name>Mg(2+)</name>
        <dbReference type="ChEBI" id="CHEBI:18420"/>
        <label>2</label>
    </ligand>
</feature>
<evidence type="ECO:0000256" key="10">
    <source>
        <dbReference type="ARBA" id="ARBA00023134"/>
    </source>
</evidence>
<evidence type="ECO:0000256" key="7">
    <source>
        <dbReference type="ARBA" id="ARBA00022989"/>
    </source>
</evidence>
<dbReference type="PRINTS" id="PR00326">
    <property type="entry name" value="GTP1OBG"/>
</dbReference>
<name>A0A401U8I8_9BACT</name>
<dbReference type="GO" id="GO:0046872">
    <property type="term" value="F:metal ion binding"/>
    <property type="evidence" value="ECO:0007669"/>
    <property type="project" value="UniProtKB-KW"/>
</dbReference>
<comment type="similarity">
    <text evidence="15">Belongs to the TRAFAC class TrmE-Era-EngA-EngB-Septin-like GTPase superfamily. FeoB GTPase (TC 9.A.8) family.</text>
</comment>
<dbReference type="InterPro" id="IPR027417">
    <property type="entry name" value="P-loop_NTPase"/>
</dbReference>
<evidence type="ECO:0000256" key="3">
    <source>
        <dbReference type="ARBA" id="ARBA00022475"/>
    </source>
</evidence>
<protein>
    <recommendedName>
        <fullName evidence="12 15">Ferrous iron transport protein B</fullName>
    </recommendedName>
</protein>
<feature type="domain" description="FeoB-type G" evidence="16">
    <location>
        <begin position="6"/>
        <end position="173"/>
    </location>
</feature>
<dbReference type="PANTHER" id="PTHR43185">
    <property type="entry name" value="FERROUS IRON TRANSPORT PROTEIN B"/>
    <property type="match status" value="1"/>
</dbReference>
<evidence type="ECO:0000256" key="1">
    <source>
        <dbReference type="ARBA" id="ARBA00004651"/>
    </source>
</evidence>
<dbReference type="Pfam" id="PF07670">
    <property type="entry name" value="Gate"/>
    <property type="match status" value="2"/>
</dbReference>
<dbReference type="InterPro" id="IPR011640">
    <property type="entry name" value="Fe2_transport_prot_B_C"/>
</dbReference>
<dbReference type="GO" id="GO:0015093">
    <property type="term" value="F:ferrous iron transmembrane transporter activity"/>
    <property type="evidence" value="ECO:0007669"/>
    <property type="project" value="UniProtKB-UniRule"/>
</dbReference>
<evidence type="ECO:0000256" key="13">
    <source>
        <dbReference type="PIRSR" id="PIRSR603373-1"/>
    </source>
</evidence>
<feature type="transmembrane region" description="Helical" evidence="15">
    <location>
        <begin position="417"/>
        <end position="441"/>
    </location>
</feature>
<feature type="binding site" evidence="13">
    <location>
        <begin position="124"/>
        <end position="127"/>
    </location>
    <ligand>
        <name>GTP</name>
        <dbReference type="ChEBI" id="CHEBI:37565"/>
        <label>1</label>
    </ligand>
</feature>
<sequence length="706" mass="78018">MSSAKPTKVALIGNPNSGKSSLFNYLTGLNQKVGNFPGVTVDKKVGRTQLPGIGETEIIDLPGIYSIYPRSLDERIVAESLLDRNSPTAPTKVVVVVDATNIKRGLLLLTQIVDIGLPTVLALNMMDLAAKAGVSYDFLMLSQKLGVTVVPINARKGQGIDALKKEIAQAEVSRMQPIFPVWPEAKAAVKQLRDEFQLINDYQAYQFLEQPQSLHFLSKDKQNLVESVRTTHQYFPGKFQGAETIQRYGFIQDLLNEAILKQPDYAWKNFSHKLDRVLTHKVAGYAIFFAVLFLVFQSVFAWASYPMDFIDGLFADFSSWLSNTLPDGALTRLLAEGIIPGLGGIVMFVPQIAILFALVAVLEETGYMARVVFLMDKVMRKFGLNGKSVVPLMSGVACAIPAIMAARTIDNWKERTITIMVTPLMSCSARIPIFTILIALIVPETKVLGFFNLQGVALMSLYLLGFVAALASAWVMKKLINVKERSYLMMELPTYRLPKGTNVGLTLVEKTKSFVLEAGKVILAISVVLWVLASYGPGDKLKNAEAYVMQETANMRLTEQGLQDRIAAYKLENSYAGVIGKAIEPAIKPLGYDWKIGIALITSFAAREVFVGTMATIYSIGSAGEEDQNTIKSRMQQEINPETGEPRFTMAVGLSLLVFYTFAMQCMSTIAVVYRETKGWKWPLIQLAYMSALAYFSALLVYQVLK</sequence>
<dbReference type="AlphaFoldDB" id="A0A401U8I8"/>
<evidence type="ECO:0000256" key="6">
    <source>
        <dbReference type="ARBA" id="ARBA00022741"/>
    </source>
</evidence>
<dbReference type="EMBL" id="BHXQ01000002">
    <property type="protein sequence ID" value="GCC51203.1"/>
    <property type="molecule type" value="Genomic_DNA"/>
</dbReference>
<feature type="binding site" evidence="13">
    <location>
        <begin position="13"/>
        <end position="20"/>
    </location>
    <ligand>
        <name>GTP</name>
        <dbReference type="ChEBI" id="CHEBI:37565"/>
        <label>1</label>
    </ligand>
</feature>
<evidence type="ECO:0000256" key="9">
    <source>
        <dbReference type="ARBA" id="ARBA00023065"/>
    </source>
</evidence>
<feature type="transmembrane region" description="Helical" evidence="15">
    <location>
        <begin position="453"/>
        <end position="476"/>
    </location>
</feature>
<keyword evidence="5 15" id="KW-0812">Transmembrane</keyword>
<feature type="binding site" evidence="13">
    <location>
        <begin position="38"/>
        <end position="42"/>
    </location>
    <ligand>
        <name>GTP</name>
        <dbReference type="ChEBI" id="CHEBI:37565"/>
        <label>1</label>
    </ligand>
</feature>
<comment type="function">
    <text evidence="15">Probable transporter of a GTP-driven Fe(2+) uptake system.</text>
</comment>
<dbReference type="SUPFAM" id="SSF52540">
    <property type="entry name" value="P-loop containing nucleoside triphosphate hydrolases"/>
    <property type="match status" value="1"/>
</dbReference>
<feature type="binding site" evidence="13">
    <location>
        <begin position="60"/>
        <end position="63"/>
    </location>
    <ligand>
        <name>GTP</name>
        <dbReference type="ChEBI" id="CHEBI:37565"/>
        <label>1</label>
    </ligand>
</feature>
<feature type="binding site" evidence="14">
    <location>
        <position position="27"/>
    </location>
    <ligand>
        <name>Mg(2+)</name>
        <dbReference type="ChEBI" id="CHEBI:18420"/>
        <label>2</label>
    </ligand>
</feature>
<reference evidence="17 18" key="1">
    <citation type="submission" date="2018-11" db="EMBL/GenBank/DDBJ databases">
        <title>Chryseotalea sanarue gen. nov., sp., nov., a member of the family Cytophagaceae, isolated from a brackish lake in Hamamatsu Japan.</title>
        <authorList>
            <person name="Maejima Y."/>
            <person name="Iino T."/>
            <person name="Muraguchi Y."/>
            <person name="Fukuda K."/>
            <person name="Ohkuma M."/>
            <person name="Moriuchi R."/>
            <person name="Dohra H."/>
            <person name="Kimbara K."/>
            <person name="Shintani M."/>
        </authorList>
    </citation>
    <scope>NUCLEOTIDE SEQUENCE [LARGE SCALE GENOMIC DNA]</scope>
    <source>
        <strain evidence="17 18">Ys</strain>
    </source>
</reference>
<evidence type="ECO:0000256" key="4">
    <source>
        <dbReference type="ARBA" id="ARBA00022496"/>
    </source>
</evidence>
<dbReference type="Gene3D" id="3.40.50.300">
    <property type="entry name" value="P-loop containing nucleotide triphosphate hydrolases"/>
    <property type="match status" value="1"/>
</dbReference>
<dbReference type="InterPro" id="IPR003373">
    <property type="entry name" value="Fe2_transport_prot-B"/>
</dbReference>
<evidence type="ECO:0000256" key="8">
    <source>
        <dbReference type="ARBA" id="ARBA00023004"/>
    </source>
</evidence>
<feature type="transmembrane region" description="Helical" evidence="15">
    <location>
        <begin position="686"/>
        <end position="705"/>
    </location>
</feature>
<feature type="transmembrane region" description="Helical" evidence="15">
    <location>
        <begin position="282"/>
        <end position="305"/>
    </location>
</feature>
<feature type="transmembrane region" description="Helical" evidence="15">
    <location>
        <begin position="514"/>
        <end position="533"/>
    </location>
</feature>